<accession>A0A974XHA7</accession>
<feature type="transmembrane region" description="Helical" evidence="1">
    <location>
        <begin position="348"/>
        <end position="375"/>
    </location>
</feature>
<proteinExistence type="predicted"/>
<dbReference type="CDD" id="cd14726">
    <property type="entry name" value="TraB_PrgY-like"/>
    <property type="match status" value="1"/>
</dbReference>
<feature type="transmembrane region" description="Helical" evidence="1">
    <location>
        <begin position="294"/>
        <end position="314"/>
    </location>
</feature>
<dbReference type="AlphaFoldDB" id="A0A974XHA7"/>
<dbReference type="Pfam" id="PF01963">
    <property type="entry name" value="TraB_PrgY_gumN"/>
    <property type="match status" value="1"/>
</dbReference>
<keyword evidence="3" id="KW-1185">Reference proteome</keyword>
<evidence type="ECO:0000313" key="3">
    <source>
        <dbReference type="Proteomes" id="UP000663499"/>
    </source>
</evidence>
<dbReference type="EMBL" id="CP071444">
    <property type="protein sequence ID" value="QSX09726.1"/>
    <property type="molecule type" value="Genomic_DNA"/>
</dbReference>
<feature type="transmembrane region" description="Helical" evidence="1">
    <location>
        <begin position="268"/>
        <end position="288"/>
    </location>
</feature>
<dbReference type="InterPro" id="IPR046345">
    <property type="entry name" value="TraB_PrgY-like"/>
</dbReference>
<feature type="transmembrane region" description="Helical" evidence="1">
    <location>
        <begin position="237"/>
        <end position="256"/>
    </location>
</feature>
<reference evidence="2" key="1">
    <citation type="submission" date="2021-03" db="EMBL/GenBank/DDBJ databases">
        <title>Alkalibacter marinus sp. nov., isolated from tidal flat sediment.</title>
        <authorList>
            <person name="Namirimu T."/>
            <person name="Yang J.-A."/>
            <person name="Yang S.-H."/>
            <person name="Kim Y.-J."/>
            <person name="Kwon K.K."/>
        </authorList>
    </citation>
    <scope>NUCLEOTIDE SEQUENCE</scope>
    <source>
        <strain evidence="2">ES005</strain>
    </source>
</reference>
<name>A0A974XHA7_9FIRM</name>
<keyword evidence="1" id="KW-0472">Membrane</keyword>
<evidence type="ECO:0000313" key="2">
    <source>
        <dbReference type="EMBL" id="QSX09726.1"/>
    </source>
</evidence>
<dbReference type="PANTHER" id="PTHR21530:SF7">
    <property type="entry name" value="TRAB DOMAIN-CONTAINING PROTEIN"/>
    <property type="match status" value="1"/>
</dbReference>
<dbReference type="NCBIfam" id="TIGR00261">
    <property type="entry name" value="traB"/>
    <property type="match status" value="1"/>
</dbReference>
<dbReference type="PANTHER" id="PTHR21530">
    <property type="entry name" value="PHEROMONE SHUTDOWN PROTEIN"/>
    <property type="match status" value="1"/>
</dbReference>
<dbReference type="Proteomes" id="UP000663499">
    <property type="component" value="Chromosome"/>
</dbReference>
<sequence length="379" mass="42689">MNDKEIVLVGTAHVSRNSAELVKRIVEQEQPDSVCIELDEQRYKSIKDKDKWRNTDIVQIIKEKKAGFMLTNIILSNYQRKIAEQFDIQAGQEMIQGIQSAEELQANIVMADRKIQTTFTRLWRKVSLWGKIKLISSIMYSLIDDEEITEEDLERMKTEDMLSSALTELSKSFPTLKTYLVDERDQYLAAKIKEAPGKKVVAILGAAHVPGVQEELFKEQDLEELDSIPEKTLASKIGGWILPGLILVMIGLTFTVDTSMAWSQVLRFILWVGSLAALGTFLAGGHVLSAVASFVMAPLSAIHPLLATGWFAGLMEAHIRKPKVEDFERLSKDLYTLKGFWKNKVTRILLVVAFSNIGCTIGIWISGLNIVTSFFDLFF</sequence>
<gene>
    <name evidence="2" type="ORF">J0B03_10980</name>
</gene>
<organism evidence="2 3">
    <name type="scientific">Alkalibacter rhizosphaerae</name>
    <dbReference type="NCBI Taxonomy" id="2815577"/>
    <lineage>
        <taxon>Bacteria</taxon>
        <taxon>Bacillati</taxon>
        <taxon>Bacillota</taxon>
        <taxon>Clostridia</taxon>
        <taxon>Eubacteriales</taxon>
        <taxon>Eubacteriaceae</taxon>
        <taxon>Alkalibacter</taxon>
    </lineage>
</organism>
<protein>
    <submittedName>
        <fullName evidence="2">TraB/GumN family protein</fullName>
    </submittedName>
</protein>
<evidence type="ECO:0000256" key="1">
    <source>
        <dbReference type="SAM" id="Phobius"/>
    </source>
</evidence>
<keyword evidence="1" id="KW-1133">Transmembrane helix</keyword>
<keyword evidence="1" id="KW-0812">Transmembrane</keyword>
<dbReference type="InterPro" id="IPR002816">
    <property type="entry name" value="TraB/PrgY/GumN_fam"/>
</dbReference>
<dbReference type="KEGG" id="alka:J0B03_10980"/>
<dbReference type="InterPro" id="IPR005230">
    <property type="entry name" value="TraB_bac"/>
</dbReference>